<evidence type="ECO:0000313" key="13">
    <source>
        <dbReference type="EMBL" id="RDH40850.1"/>
    </source>
</evidence>
<sequence length="348" mass="38612">MIKLLNVEKIYYSAAKPVYALRNINLDIHQGEIFGIVGQSGAGKSSLIRCINLLEKPSKGQICINGLELTALDASALRAVRRQIGMIFQQFNLLSAKTVYENIVLPLKFTHYPPSKIHATIIPLLKLTELVDKQHAYPSQLSGGQKQRVAIARALASQPNVLLCDEATSALDPETTRNILQLLKDINQRLGITIVLITHQVEVVKHICDRVALLDKGSIIELTDIASFFTHPSSALAKKFVRLSLKQDLPPLLQNRLNRTKNSHSHAVLRILFHGHVAAEPLMAHLMREIGIHLNILQANIELLKDTTLGIMVVEVIGDQTPLQQGIQYLVHKGLHVEIIGYVNESIV</sequence>
<evidence type="ECO:0000256" key="4">
    <source>
        <dbReference type="ARBA" id="ARBA00020019"/>
    </source>
</evidence>
<dbReference type="SUPFAM" id="SSF55021">
    <property type="entry name" value="ACT-like"/>
    <property type="match status" value="1"/>
</dbReference>
<dbReference type="GO" id="GO:0006865">
    <property type="term" value="P:amino acid transport"/>
    <property type="evidence" value="ECO:0007669"/>
    <property type="project" value="UniProtKB-KW"/>
</dbReference>
<dbReference type="PANTHER" id="PTHR43166">
    <property type="entry name" value="AMINO ACID IMPORT ATP-BINDING PROTEIN"/>
    <property type="match status" value="1"/>
</dbReference>
<comment type="similarity">
    <text evidence="3">Belongs to the ABC transporter superfamily.</text>
</comment>
<dbReference type="Pfam" id="PF09383">
    <property type="entry name" value="NIL"/>
    <property type="match status" value="1"/>
</dbReference>
<gene>
    <name evidence="13" type="ORF">CFE62_001595</name>
</gene>
<dbReference type="GO" id="GO:0005524">
    <property type="term" value="F:ATP binding"/>
    <property type="evidence" value="ECO:0007669"/>
    <property type="project" value="UniProtKB-KW"/>
</dbReference>
<comment type="function">
    <text evidence="1">Part of the ABC transporter FtsEX involved in cellular division. Important for assembly or stability of the septal ring.</text>
</comment>
<dbReference type="GO" id="GO:0016887">
    <property type="term" value="F:ATP hydrolysis activity"/>
    <property type="evidence" value="ECO:0007669"/>
    <property type="project" value="InterPro"/>
</dbReference>
<evidence type="ECO:0000256" key="10">
    <source>
        <dbReference type="ARBA" id="ARBA00022970"/>
    </source>
</evidence>
<dbReference type="PROSITE" id="PS00211">
    <property type="entry name" value="ABC_TRANSPORTER_1"/>
    <property type="match status" value="1"/>
</dbReference>
<feature type="domain" description="ABC transporter" evidence="12">
    <location>
        <begin position="2"/>
        <end position="241"/>
    </location>
</feature>
<keyword evidence="5" id="KW-0813">Transport</keyword>
<dbReference type="Proteomes" id="UP000226429">
    <property type="component" value="Unassembled WGS sequence"/>
</dbReference>
<evidence type="ECO:0000256" key="7">
    <source>
        <dbReference type="ARBA" id="ARBA00022741"/>
    </source>
</evidence>
<evidence type="ECO:0000313" key="14">
    <source>
        <dbReference type="Proteomes" id="UP000226429"/>
    </source>
</evidence>
<proteinExistence type="inferred from homology"/>
<evidence type="ECO:0000256" key="11">
    <source>
        <dbReference type="ARBA" id="ARBA00023136"/>
    </source>
</evidence>
<dbReference type="GO" id="GO:0005886">
    <property type="term" value="C:plasma membrane"/>
    <property type="evidence" value="ECO:0007669"/>
    <property type="project" value="UniProtKB-SubCell"/>
</dbReference>
<evidence type="ECO:0000256" key="1">
    <source>
        <dbReference type="ARBA" id="ARBA00002579"/>
    </source>
</evidence>
<dbReference type="InterPro" id="IPR003439">
    <property type="entry name" value="ABC_transporter-like_ATP-bd"/>
</dbReference>
<organism evidence="13 14">
    <name type="scientific">Candidatus Aquirickettsiella gammari</name>
    <dbReference type="NCBI Taxonomy" id="2016198"/>
    <lineage>
        <taxon>Bacteria</taxon>
        <taxon>Pseudomonadati</taxon>
        <taxon>Pseudomonadota</taxon>
        <taxon>Gammaproteobacteria</taxon>
        <taxon>Legionellales</taxon>
        <taxon>Coxiellaceae</taxon>
        <taxon>Candidatus Aquirickettsiella</taxon>
    </lineage>
</organism>
<evidence type="ECO:0000256" key="6">
    <source>
        <dbReference type="ARBA" id="ARBA00022475"/>
    </source>
</evidence>
<dbReference type="EMBL" id="NMOS02000003">
    <property type="protein sequence ID" value="RDH40850.1"/>
    <property type="molecule type" value="Genomic_DNA"/>
</dbReference>
<dbReference type="CDD" id="cd03258">
    <property type="entry name" value="ABC_MetN_methionine_transporter"/>
    <property type="match status" value="1"/>
</dbReference>
<protein>
    <recommendedName>
        <fullName evidence="4">Cell division ATP-binding protein FtsE</fullName>
    </recommendedName>
</protein>
<dbReference type="InterPro" id="IPR017871">
    <property type="entry name" value="ABC_transporter-like_CS"/>
</dbReference>
<dbReference type="SMART" id="SM00930">
    <property type="entry name" value="NIL"/>
    <property type="match status" value="1"/>
</dbReference>
<keyword evidence="14" id="KW-1185">Reference proteome</keyword>
<keyword evidence="6" id="KW-1003">Cell membrane</keyword>
<dbReference type="InterPro" id="IPR027417">
    <property type="entry name" value="P-loop_NTPase"/>
</dbReference>
<comment type="caution">
    <text evidence="13">The sequence shown here is derived from an EMBL/GenBank/DDBJ whole genome shotgun (WGS) entry which is preliminary data.</text>
</comment>
<dbReference type="SUPFAM" id="SSF52540">
    <property type="entry name" value="P-loop containing nucleoside triphosphate hydrolases"/>
    <property type="match status" value="1"/>
</dbReference>
<evidence type="ECO:0000259" key="12">
    <source>
        <dbReference type="PROSITE" id="PS50893"/>
    </source>
</evidence>
<dbReference type="InterPro" id="IPR041701">
    <property type="entry name" value="MetN_ABC"/>
</dbReference>
<dbReference type="Gene3D" id="3.30.70.260">
    <property type="match status" value="1"/>
</dbReference>
<keyword evidence="9" id="KW-1278">Translocase</keyword>
<evidence type="ECO:0000256" key="9">
    <source>
        <dbReference type="ARBA" id="ARBA00022967"/>
    </source>
</evidence>
<evidence type="ECO:0000256" key="8">
    <source>
        <dbReference type="ARBA" id="ARBA00022840"/>
    </source>
</evidence>
<keyword evidence="10" id="KW-0029">Amino-acid transport</keyword>
<dbReference type="SMART" id="SM00382">
    <property type="entry name" value="AAA"/>
    <property type="match status" value="1"/>
</dbReference>
<dbReference type="PANTHER" id="PTHR43166:SF30">
    <property type="entry name" value="METHIONINE IMPORT ATP-BINDING PROTEIN METN"/>
    <property type="match status" value="1"/>
</dbReference>
<keyword evidence="8 13" id="KW-0067">ATP-binding</keyword>
<comment type="subcellular location">
    <subcellularLocation>
        <location evidence="2">Cell inner membrane</location>
        <topology evidence="2">Peripheral membrane protein</topology>
    </subcellularLocation>
</comment>
<dbReference type="PROSITE" id="PS50893">
    <property type="entry name" value="ABC_TRANSPORTER_2"/>
    <property type="match status" value="1"/>
</dbReference>
<dbReference type="InterPro" id="IPR050086">
    <property type="entry name" value="MetN_ABC_transporter-like"/>
</dbReference>
<reference evidence="13 14" key="1">
    <citation type="journal article" date="2017" name="Int. J. Syst. Evol. Microbiol.">
        <title>Aquarickettsiella crustaci n. gen. n. sp. (Gammaproteobacteria: Legionellales: Coxiellaceae); a bacterial pathogen of the freshwater crustacean: Gammarus fossarum (Malacostraca: Amphipoda).</title>
        <authorList>
            <person name="Bojko J."/>
            <person name="Dunn A.M."/>
            <person name="Stebbing P.D."/>
            <person name="Van Aerle R."/>
            <person name="Bacela-Spychalska K."/>
            <person name="Bean T.P."/>
            <person name="Stentiford G.D."/>
        </authorList>
    </citation>
    <scope>NUCLEOTIDE SEQUENCE [LARGE SCALE GENOMIC DNA]</scope>
    <source>
        <strain evidence="13">RA15029</strain>
    </source>
</reference>
<dbReference type="Pfam" id="PF00005">
    <property type="entry name" value="ABC_tran"/>
    <property type="match status" value="1"/>
</dbReference>
<name>A0A370CJV5_9COXI</name>
<dbReference type="InterPro" id="IPR003593">
    <property type="entry name" value="AAA+_ATPase"/>
</dbReference>
<keyword evidence="11" id="KW-0472">Membrane</keyword>
<dbReference type="Gene3D" id="3.40.50.300">
    <property type="entry name" value="P-loop containing nucleotide triphosphate hydrolases"/>
    <property type="match status" value="1"/>
</dbReference>
<dbReference type="AlphaFoldDB" id="A0A370CJV5"/>
<keyword evidence="7" id="KW-0547">Nucleotide-binding</keyword>
<dbReference type="InterPro" id="IPR045865">
    <property type="entry name" value="ACT-like_dom_sf"/>
</dbReference>
<reference evidence="13 14" key="2">
    <citation type="journal article" date="2018" name="J. Invertebr. Pathol.">
        <title>'Candidatus Aquirickettsiella gammari' (Gammaproteobacteria: Legionellales: Coxiellaceae): A bacterial pathogen of the freshwater crustacean Gammarus fossarum (Malacostraca: Amphipoda).</title>
        <authorList>
            <person name="Bojko J."/>
            <person name="Dunn A.M."/>
            <person name="Stebbing P.D."/>
            <person name="van Aerle R."/>
            <person name="Bacela-Spychalska K."/>
            <person name="Bean T.P."/>
            <person name="Urrutia A."/>
            <person name="Stentiford G.D."/>
        </authorList>
    </citation>
    <scope>NUCLEOTIDE SEQUENCE [LARGE SCALE GENOMIC DNA]</scope>
    <source>
        <strain evidence="13">RA15029</strain>
    </source>
</reference>
<accession>A0A370CJV5</accession>
<evidence type="ECO:0000256" key="2">
    <source>
        <dbReference type="ARBA" id="ARBA00004417"/>
    </source>
</evidence>
<evidence type="ECO:0000256" key="3">
    <source>
        <dbReference type="ARBA" id="ARBA00005417"/>
    </source>
</evidence>
<dbReference type="FunFam" id="3.40.50.300:FF:000056">
    <property type="entry name" value="Cell division ATP-binding protein FtsE"/>
    <property type="match status" value="1"/>
</dbReference>
<dbReference type="InterPro" id="IPR018449">
    <property type="entry name" value="NIL_domain"/>
</dbReference>
<evidence type="ECO:0000256" key="5">
    <source>
        <dbReference type="ARBA" id="ARBA00022448"/>
    </source>
</evidence>